<evidence type="ECO:0000313" key="6">
    <source>
        <dbReference type="Proteomes" id="UP001501323"/>
    </source>
</evidence>
<dbReference type="InterPro" id="IPR001478">
    <property type="entry name" value="PDZ"/>
</dbReference>
<feature type="chain" id="PRO_5046926776" description="PDZ domain-containing protein" evidence="3">
    <location>
        <begin position="28"/>
        <end position="375"/>
    </location>
</feature>
<dbReference type="EMBL" id="BAABJY010000001">
    <property type="protein sequence ID" value="GAA4860312.1"/>
    <property type="molecule type" value="Genomic_DNA"/>
</dbReference>
<dbReference type="PROSITE" id="PS50106">
    <property type="entry name" value="PDZ"/>
    <property type="match status" value="1"/>
</dbReference>
<dbReference type="Pfam" id="PF17820">
    <property type="entry name" value="PDZ_6"/>
    <property type="match status" value="1"/>
</dbReference>
<feature type="signal peptide" evidence="3">
    <location>
        <begin position="1"/>
        <end position="27"/>
    </location>
</feature>
<reference evidence="6" key="1">
    <citation type="journal article" date="2019" name="Int. J. Syst. Evol. Microbiol.">
        <title>The Global Catalogue of Microorganisms (GCM) 10K type strain sequencing project: providing services to taxonomists for standard genome sequencing and annotation.</title>
        <authorList>
            <consortium name="The Broad Institute Genomics Platform"/>
            <consortium name="The Broad Institute Genome Sequencing Center for Infectious Disease"/>
            <person name="Wu L."/>
            <person name="Ma J."/>
        </authorList>
    </citation>
    <scope>NUCLEOTIDE SEQUENCE [LARGE SCALE GENOMIC DNA]</scope>
    <source>
        <strain evidence="6">JCM 18392</strain>
    </source>
</reference>
<dbReference type="SMART" id="SM00228">
    <property type="entry name" value="PDZ"/>
    <property type="match status" value="2"/>
</dbReference>
<evidence type="ECO:0000256" key="3">
    <source>
        <dbReference type="SAM" id="SignalP"/>
    </source>
</evidence>
<dbReference type="Gene3D" id="2.30.42.10">
    <property type="match status" value="2"/>
</dbReference>
<keyword evidence="6" id="KW-1185">Reference proteome</keyword>
<accession>A0ABP9DYR1</accession>
<gene>
    <name evidence="5" type="ORF">GCM10023332_10410</name>
</gene>
<sequence length="375" mass="39964">MMMRTTKSTTLLAATLSVLLPVSAAHAQAPAPATGDDKELAAAREDLRRAAARVSELARKRGGDVDVRVERRVERKPMIGILMTPDEQGGVRISGVTPDSAAAKAGLRSGDRLVSIAGTRILGSDGKLRVDNARKLLRGMEAGKPLRLGYLRDGREAAVNVTPKMDDQVFVWRDDGNSDGALDGPMFIARDHDGDIDIETVLAERSPGVAPQIRREIVRIGPDGKCKGKDCDAPRLLSALRWNGLNLATVDARLGRYFGTDRGVLVLSTGELDGLQAGDVIQRIEGKAVSSPREVMDALRGKPDNARVAVTYLRDRKPATSQLTVPRTLHALPPLPPAPPSPPRAPKPPKNAPPPPPPAPTTMLDEAMPGPSLAA</sequence>
<proteinExistence type="predicted"/>
<dbReference type="Pfam" id="PF13180">
    <property type="entry name" value="PDZ_2"/>
    <property type="match status" value="1"/>
</dbReference>
<comment type="caution">
    <text evidence="5">The sequence shown here is derived from an EMBL/GenBank/DDBJ whole genome shotgun (WGS) entry which is preliminary data.</text>
</comment>
<feature type="region of interest" description="Disordered" evidence="2">
    <location>
        <begin position="318"/>
        <end position="375"/>
    </location>
</feature>
<evidence type="ECO:0000256" key="2">
    <source>
        <dbReference type="SAM" id="MobiDB-lite"/>
    </source>
</evidence>
<evidence type="ECO:0000313" key="5">
    <source>
        <dbReference type="EMBL" id="GAA4860312.1"/>
    </source>
</evidence>
<protein>
    <recommendedName>
        <fullName evidence="4">PDZ domain-containing protein</fullName>
    </recommendedName>
</protein>
<dbReference type="InterPro" id="IPR004387">
    <property type="entry name" value="Pept_M50_Zn"/>
</dbReference>
<dbReference type="SUPFAM" id="SSF50156">
    <property type="entry name" value="PDZ domain-like"/>
    <property type="match status" value="2"/>
</dbReference>
<dbReference type="PANTHER" id="PTHR42837">
    <property type="entry name" value="REGULATOR OF SIGMA-E PROTEASE RSEP"/>
    <property type="match status" value="1"/>
</dbReference>
<dbReference type="InterPro" id="IPR036034">
    <property type="entry name" value="PDZ_sf"/>
</dbReference>
<name>A0ABP9DYR1_9GAMM</name>
<evidence type="ECO:0000256" key="1">
    <source>
        <dbReference type="ARBA" id="ARBA00001947"/>
    </source>
</evidence>
<dbReference type="PANTHER" id="PTHR42837:SF2">
    <property type="entry name" value="MEMBRANE METALLOPROTEASE ARASP2, CHLOROPLASTIC-RELATED"/>
    <property type="match status" value="1"/>
</dbReference>
<comment type="cofactor">
    <cofactor evidence="1">
        <name>Zn(2+)</name>
        <dbReference type="ChEBI" id="CHEBI:29105"/>
    </cofactor>
</comment>
<keyword evidence="3" id="KW-0732">Signal</keyword>
<evidence type="ECO:0000259" key="4">
    <source>
        <dbReference type="PROSITE" id="PS50106"/>
    </source>
</evidence>
<dbReference type="Proteomes" id="UP001501323">
    <property type="component" value="Unassembled WGS sequence"/>
</dbReference>
<feature type="domain" description="PDZ" evidence="4">
    <location>
        <begin position="66"/>
        <end position="138"/>
    </location>
</feature>
<dbReference type="InterPro" id="IPR041489">
    <property type="entry name" value="PDZ_6"/>
</dbReference>
<feature type="compositionally biased region" description="Pro residues" evidence="2">
    <location>
        <begin position="333"/>
        <end position="360"/>
    </location>
</feature>
<organism evidence="5 6">
    <name type="scientific">Luteimonas vadosa</name>
    <dbReference type="NCBI Taxonomy" id="1165507"/>
    <lineage>
        <taxon>Bacteria</taxon>
        <taxon>Pseudomonadati</taxon>
        <taxon>Pseudomonadota</taxon>
        <taxon>Gammaproteobacteria</taxon>
        <taxon>Lysobacterales</taxon>
        <taxon>Lysobacteraceae</taxon>
        <taxon>Luteimonas</taxon>
    </lineage>
</organism>